<proteinExistence type="predicted"/>
<gene>
    <name evidence="2" type="ORF">NXT3_PC01472</name>
</gene>
<keyword evidence="1" id="KW-0812">Transmembrane</keyword>
<keyword evidence="2" id="KW-0614">Plasmid</keyword>
<dbReference type="AlphaFoldDB" id="A0A2L0HHQ8"/>
<dbReference type="EMBL" id="CP024310">
    <property type="protein sequence ID" value="AUX80619.1"/>
    <property type="molecule type" value="Genomic_DNA"/>
</dbReference>
<keyword evidence="1" id="KW-0472">Membrane</keyword>
<reference evidence="2 3" key="1">
    <citation type="submission" date="2017-10" db="EMBL/GenBank/DDBJ databases">
        <title>Analysis of the genome sequences of Rhizobium populations associated to common bean (phaseolus vulgaris).</title>
        <authorList>
            <person name="Bustos P."/>
            <person name="Santamaria R.I."/>
            <person name="Miranda-Sanchez F."/>
            <person name="Perez-Carrascal O."/>
            <person name="Juarez S."/>
            <person name="Lozano L."/>
            <person name="Martinez-Flores I."/>
            <person name="Vinuesa P."/>
            <person name="Martinez-Romero E."/>
            <person name="Cevallos M.A."/>
            <person name="Romero D."/>
            <person name="Davila G."/>
            <person name="Gonzalez V."/>
        </authorList>
    </citation>
    <scope>NUCLEOTIDE SEQUENCE [LARGE SCALE GENOMIC DNA]</scope>
    <source>
        <strain evidence="2 3">NXT3</strain>
        <plasmid evidence="3">Plasmid psfrenxt3c</plasmid>
    </source>
</reference>
<accession>A0A2L0HHQ8</accession>
<feature type="transmembrane region" description="Helical" evidence="1">
    <location>
        <begin position="45"/>
        <end position="66"/>
    </location>
</feature>
<organism evidence="2 3">
    <name type="scientific">Rhizobium fredii</name>
    <name type="common">Sinorhizobium fredii</name>
    <dbReference type="NCBI Taxonomy" id="380"/>
    <lineage>
        <taxon>Bacteria</taxon>
        <taxon>Pseudomonadati</taxon>
        <taxon>Pseudomonadota</taxon>
        <taxon>Alphaproteobacteria</taxon>
        <taxon>Hyphomicrobiales</taxon>
        <taxon>Rhizobiaceae</taxon>
        <taxon>Sinorhizobium/Ensifer group</taxon>
        <taxon>Sinorhizobium</taxon>
    </lineage>
</organism>
<dbReference type="RefSeq" id="WP_104841332.1">
    <property type="nucleotide sequence ID" value="NZ_CP024310.1"/>
</dbReference>
<feature type="transmembrane region" description="Helical" evidence="1">
    <location>
        <begin position="7"/>
        <end position="33"/>
    </location>
</feature>
<feature type="transmembrane region" description="Helical" evidence="1">
    <location>
        <begin position="73"/>
        <end position="96"/>
    </location>
</feature>
<dbReference type="Proteomes" id="UP000239340">
    <property type="component" value="Plasmid pSfreNXT3c"/>
</dbReference>
<protein>
    <submittedName>
        <fullName evidence="2">Uncharacterized protein</fullName>
    </submittedName>
</protein>
<geneLocation type="plasmid" evidence="3">
    <name>psfrenxt3c</name>
</geneLocation>
<sequence>MLAYRNFLLRFDAAFLLIASTGGMMVDIAGSFLARGPEALLLNGVPGAAIGFIDAHGLAFILGVMLWRAGSSLHVVGAAVHLLLGTANLLFWQFFILTGTLAAGYMTAGLHGFFVLAHLAAFNAVRWEVAARSSALNPANSFSGSNPTNPDKEPSMTGAKFHASRAFGIAIALTVALTDLTGLPPAFSFVGSAQARIGRPLTPVSVAGVTRRTTRRVIRRTAVTVAALPTGCALTYVNGTPVWRCGSAFYQPYRRGYVVVVID</sequence>
<evidence type="ECO:0000313" key="2">
    <source>
        <dbReference type="EMBL" id="AUX80619.1"/>
    </source>
</evidence>
<keyword evidence="1" id="KW-1133">Transmembrane helix</keyword>
<feature type="transmembrane region" description="Helical" evidence="1">
    <location>
        <begin position="102"/>
        <end position="125"/>
    </location>
</feature>
<name>A0A2L0HHQ8_RHIFR</name>
<evidence type="ECO:0000256" key="1">
    <source>
        <dbReference type="SAM" id="Phobius"/>
    </source>
</evidence>
<evidence type="ECO:0000313" key="3">
    <source>
        <dbReference type="Proteomes" id="UP000239340"/>
    </source>
</evidence>